<dbReference type="NCBIfam" id="TIGR00096">
    <property type="entry name" value="16S rRNA (cytidine(1402)-2'-O)-methyltransferase"/>
    <property type="match status" value="1"/>
</dbReference>
<dbReference type="InterPro" id="IPR000878">
    <property type="entry name" value="4pyrrol_Mease"/>
</dbReference>
<evidence type="ECO:0000256" key="2">
    <source>
        <dbReference type="ARBA" id="ARBA00022552"/>
    </source>
</evidence>
<dbReference type="InterPro" id="IPR008189">
    <property type="entry name" value="rRNA_ssu_MeTfrase_I"/>
</dbReference>
<dbReference type="InterPro" id="IPR035996">
    <property type="entry name" value="4pyrrol_Methylase_sf"/>
</dbReference>
<dbReference type="Gene3D" id="3.30.950.10">
    <property type="entry name" value="Methyltransferase, Cobalt-precorrin-4 Transmethylase, Domain 2"/>
    <property type="match status" value="1"/>
</dbReference>
<evidence type="ECO:0000256" key="5">
    <source>
        <dbReference type="ARBA" id="ARBA00022691"/>
    </source>
</evidence>
<evidence type="ECO:0000256" key="3">
    <source>
        <dbReference type="ARBA" id="ARBA00022603"/>
    </source>
</evidence>
<dbReference type="Pfam" id="PF00590">
    <property type="entry name" value="TP_methylase"/>
    <property type="match status" value="1"/>
</dbReference>
<dbReference type="GO" id="GO:0070677">
    <property type="term" value="F:rRNA (cytosine-2'-O-)-methyltransferase activity"/>
    <property type="evidence" value="ECO:0007669"/>
    <property type="project" value="UniProtKB-UniRule"/>
</dbReference>
<evidence type="ECO:0000313" key="9">
    <source>
        <dbReference type="Proteomes" id="UP000005332"/>
    </source>
</evidence>
<evidence type="ECO:0000256" key="1">
    <source>
        <dbReference type="ARBA" id="ARBA00022490"/>
    </source>
</evidence>
<dbReference type="Gene3D" id="3.40.1010.10">
    <property type="entry name" value="Cobalt-precorrin-4 Transmethylase, Domain 1"/>
    <property type="match status" value="1"/>
</dbReference>
<comment type="catalytic activity">
    <reaction evidence="6">
        <text>cytidine(1402) in 16S rRNA + S-adenosyl-L-methionine = 2'-O-methylcytidine(1402) in 16S rRNA + S-adenosyl-L-homocysteine + H(+)</text>
        <dbReference type="Rhea" id="RHEA:42924"/>
        <dbReference type="Rhea" id="RHEA-COMP:10285"/>
        <dbReference type="Rhea" id="RHEA-COMP:10286"/>
        <dbReference type="ChEBI" id="CHEBI:15378"/>
        <dbReference type="ChEBI" id="CHEBI:57856"/>
        <dbReference type="ChEBI" id="CHEBI:59789"/>
        <dbReference type="ChEBI" id="CHEBI:74495"/>
        <dbReference type="ChEBI" id="CHEBI:82748"/>
        <dbReference type="EC" id="2.1.1.198"/>
    </reaction>
</comment>
<sequence length="285" mass="30978">MSQTPPGRVILAGTPIGDRHSASPALIETLRDARIIAAEDTRRLRDLLRRLDVETSARVVSYFEGNESVRTSELIECLRDGDDVVVATDAGMPSVSDPGYRLVTAAIEHDIVVTSVPGPTAVTTALAISGMPTDRFCFEGFLPRKSGERRRRLAELADEPRTTVVYEAPHRLADLLDDAAEVLGTDRRAAVCRELTKTYEEVRRGGLAELAEWARENARGEITIVIEGARGNSVSLDEAVEMVADLIDDGIKPSKAVAQVARATGVDRHELYDAVQNASTDQEES</sequence>
<keyword evidence="2 6" id="KW-0698">rRNA processing</keyword>
<name>G4CYD0_9ACTN</name>
<dbReference type="PIRSF" id="PIRSF005917">
    <property type="entry name" value="MTase_YraL"/>
    <property type="match status" value="1"/>
</dbReference>
<dbReference type="PATRIC" id="fig|997355.3.peg.1511"/>
<keyword evidence="9" id="KW-1185">Reference proteome</keyword>
<gene>
    <name evidence="6" type="primary">rsmI</name>
    <name evidence="8" type="ORF">HMPREF9153_1537</name>
</gene>
<comment type="function">
    <text evidence="6">Catalyzes the 2'-O-methylation of the ribose of cytidine 1402 (C1402) in 16S rRNA.</text>
</comment>
<dbReference type="FunFam" id="3.30.950.10:FF:000003">
    <property type="entry name" value="Ribosomal RNA small subunit methyltransferase I"/>
    <property type="match status" value="1"/>
</dbReference>
<dbReference type="InterPro" id="IPR014777">
    <property type="entry name" value="4pyrrole_Mease_sub1"/>
</dbReference>
<protein>
    <recommendedName>
        <fullName evidence="6">Ribosomal RNA small subunit methyltransferase I</fullName>
        <ecNumber evidence="6">2.1.1.198</ecNumber>
    </recommendedName>
    <alternativeName>
        <fullName evidence="6">16S rRNA 2'-O-ribose C1402 methyltransferase</fullName>
    </alternativeName>
    <alternativeName>
        <fullName evidence="6">rRNA (cytidine-2'-O-)-methyltransferase RsmI</fullName>
    </alternativeName>
</protein>
<dbReference type="EC" id="2.1.1.198" evidence="6"/>
<evidence type="ECO:0000256" key="6">
    <source>
        <dbReference type="HAMAP-Rule" id="MF_01877"/>
    </source>
</evidence>
<dbReference type="CDD" id="cd11648">
    <property type="entry name" value="RsmI"/>
    <property type="match status" value="1"/>
</dbReference>
<keyword evidence="4 6" id="KW-0808">Transferase</keyword>
<dbReference type="SUPFAM" id="SSF53790">
    <property type="entry name" value="Tetrapyrrole methylase"/>
    <property type="match status" value="1"/>
</dbReference>
<dbReference type="AlphaFoldDB" id="G4CYD0"/>
<evidence type="ECO:0000259" key="7">
    <source>
        <dbReference type="Pfam" id="PF00590"/>
    </source>
</evidence>
<dbReference type="HOGENOM" id="CLU_044779_0_0_11"/>
<dbReference type="PANTHER" id="PTHR46111">
    <property type="entry name" value="RIBOSOMAL RNA SMALL SUBUNIT METHYLTRANSFERASE I"/>
    <property type="match status" value="1"/>
</dbReference>
<accession>G4CYD0</accession>
<dbReference type="InterPro" id="IPR014776">
    <property type="entry name" value="4pyrrole_Mease_sub2"/>
</dbReference>
<keyword evidence="3 6" id="KW-0489">Methyltransferase</keyword>
<dbReference type="PANTHER" id="PTHR46111:SF1">
    <property type="entry name" value="RIBOSOMAL RNA SMALL SUBUNIT METHYLTRANSFERASE I"/>
    <property type="match status" value="1"/>
</dbReference>
<organism evidence="8 9">
    <name type="scientific">Cutibacterium avidum ATCC 25577</name>
    <dbReference type="NCBI Taxonomy" id="997355"/>
    <lineage>
        <taxon>Bacteria</taxon>
        <taxon>Bacillati</taxon>
        <taxon>Actinomycetota</taxon>
        <taxon>Actinomycetes</taxon>
        <taxon>Propionibacteriales</taxon>
        <taxon>Propionibacteriaceae</taxon>
        <taxon>Cutibacterium</taxon>
    </lineage>
</organism>
<proteinExistence type="inferred from homology"/>
<dbReference type="RefSeq" id="WP_004810851.1">
    <property type="nucleotide sequence ID" value="NZ_JH165054.1"/>
</dbReference>
<reference evidence="8 9" key="1">
    <citation type="submission" date="2011-06" db="EMBL/GenBank/DDBJ databases">
        <authorList>
            <person name="Muzny D."/>
            <person name="Qin X."/>
            <person name="Deng J."/>
            <person name="Jiang H."/>
            <person name="Liu Y."/>
            <person name="Qu J."/>
            <person name="Song X.-Z."/>
            <person name="Zhang L."/>
            <person name="Thornton R."/>
            <person name="Coyle M."/>
            <person name="Francisco L."/>
            <person name="Jackson L."/>
            <person name="Javaid M."/>
            <person name="Korchina V."/>
            <person name="Kovar C."/>
            <person name="Mata R."/>
            <person name="Mathew T."/>
            <person name="Ngo R."/>
            <person name="Nguyen L."/>
            <person name="Nguyen N."/>
            <person name="Okwuonu G."/>
            <person name="Ongeri F."/>
            <person name="Pham C."/>
            <person name="Simmons D."/>
            <person name="Wilczek-Boney K."/>
            <person name="Hale W."/>
            <person name="Jakkamsetti A."/>
            <person name="Pham P."/>
            <person name="Ruth R."/>
            <person name="San Lucas F."/>
            <person name="Warren J."/>
            <person name="Zhang J."/>
            <person name="Zhao Z."/>
            <person name="Zhou C."/>
            <person name="Zhu D."/>
            <person name="Lee S."/>
            <person name="Bess C."/>
            <person name="Blankenburg K."/>
            <person name="Forbes L."/>
            <person name="Fu Q."/>
            <person name="Gubbala S."/>
            <person name="Hirani K."/>
            <person name="Jayaseelan J.C."/>
            <person name="Lara F."/>
            <person name="Munidasa M."/>
            <person name="Palculict T."/>
            <person name="Patil S."/>
            <person name="Pu L.-L."/>
            <person name="Saada N."/>
            <person name="Tang L."/>
            <person name="Weissenberger G."/>
            <person name="Zhu Y."/>
            <person name="Hemphill L."/>
            <person name="Shang Y."/>
            <person name="Youmans B."/>
            <person name="Ayvaz T."/>
            <person name="Ross M."/>
            <person name="Santibanez J."/>
            <person name="Aqrawi P."/>
            <person name="Gross S."/>
            <person name="Joshi V."/>
            <person name="Fowler G."/>
            <person name="Nazareth L."/>
            <person name="Reid J."/>
            <person name="Worley K."/>
            <person name="Petrosino J."/>
            <person name="Highlander S."/>
            <person name="Gibbs R."/>
        </authorList>
    </citation>
    <scope>NUCLEOTIDE SEQUENCE [LARGE SCALE GENOMIC DNA]</scope>
    <source>
        <strain evidence="8 9">ATCC 25577</strain>
    </source>
</reference>
<evidence type="ECO:0000256" key="4">
    <source>
        <dbReference type="ARBA" id="ARBA00022679"/>
    </source>
</evidence>
<dbReference type="Proteomes" id="UP000005332">
    <property type="component" value="Unassembled WGS sequence"/>
</dbReference>
<dbReference type="EMBL" id="AGBA01000013">
    <property type="protein sequence ID" value="EGY77994.1"/>
    <property type="molecule type" value="Genomic_DNA"/>
</dbReference>
<keyword evidence="5 6" id="KW-0949">S-adenosyl-L-methionine</keyword>
<feature type="domain" description="Tetrapyrrole methylase" evidence="7">
    <location>
        <begin position="8"/>
        <end position="211"/>
    </location>
</feature>
<comment type="similarity">
    <text evidence="6">Belongs to the methyltransferase superfamily. RsmI family.</text>
</comment>
<evidence type="ECO:0000313" key="8">
    <source>
        <dbReference type="EMBL" id="EGY77994.1"/>
    </source>
</evidence>
<comment type="subcellular location">
    <subcellularLocation>
        <location evidence="6">Cytoplasm</location>
    </subcellularLocation>
</comment>
<comment type="caution">
    <text evidence="8">The sequence shown here is derived from an EMBL/GenBank/DDBJ whole genome shotgun (WGS) entry which is preliminary data.</text>
</comment>
<dbReference type="GO" id="GO:0005737">
    <property type="term" value="C:cytoplasm"/>
    <property type="evidence" value="ECO:0007669"/>
    <property type="project" value="UniProtKB-SubCell"/>
</dbReference>
<dbReference type="HAMAP" id="MF_01877">
    <property type="entry name" value="16SrRNA_methyltr_I"/>
    <property type="match status" value="1"/>
</dbReference>
<keyword evidence="1 6" id="KW-0963">Cytoplasm</keyword>